<reference evidence="2" key="1">
    <citation type="journal article" date="2014" name="Int. J. Syst. Evol. Microbiol.">
        <title>Complete genome sequence of Corynebacterium casei LMG S-19264T (=DSM 44701T), isolated from a smear-ripened cheese.</title>
        <authorList>
            <consortium name="US DOE Joint Genome Institute (JGI-PGF)"/>
            <person name="Walter F."/>
            <person name="Albersmeier A."/>
            <person name="Kalinowski J."/>
            <person name="Ruckert C."/>
        </authorList>
    </citation>
    <scope>NUCLEOTIDE SEQUENCE</scope>
    <source>
        <strain evidence="2">CGMCC 1.15388</strain>
    </source>
</reference>
<comment type="caution">
    <text evidence="2">The sequence shown here is derived from an EMBL/GenBank/DDBJ whole genome shotgun (WGS) entry which is preliminary data.</text>
</comment>
<sequence>MSFILPATTSKQEKSWGVVFDLQKRHPEGWTLIGGQMVHLHCAERGVFPTRSTDDADAVLDVRSRPNIHFELTTVLKEFGMRIDRTSRNERQHRWINDEGAQVDVLIPTNLGDHASGKKGAGGSPTIQSPGGQQAINRSEVVEMTVGSRTGFVPRPNMLGALVSKAAAYTSTVDDRRERHIEDFAALASVMRRSDRVHEASSNDRRYLAKMLAGMAKRSALWGHVEGAEEGVDMIRSILENSTPPSRKKPLRPGEAGHSTA</sequence>
<dbReference type="RefSeq" id="WP_150460416.1">
    <property type="nucleotide sequence ID" value="NZ_BMIS01000019.1"/>
</dbReference>
<evidence type="ECO:0000256" key="1">
    <source>
        <dbReference type="SAM" id="MobiDB-lite"/>
    </source>
</evidence>
<evidence type="ECO:0000313" key="3">
    <source>
        <dbReference type="Proteomes" id="UP000633136"/>
    </source>
</evidence>
<gene>
    <name evidence="2" type="ORF">GCM10011401_27170</name>
</gene>
<evidence type="ECO:0000313" key="2">
    <source>
        <dbReference type="EMBL" id="GGE78491.1"/>
    </source>
</evidence>
<keyword evidence="3" id="KW-1185">Reference proteome</keyword>
<dbReference type="Proteomes" id="UP000633136">
    <property type="component" value="Unassembled WGS sequence"/>
</dbReference>
<reference evidence="2" key="2">
    <citation type="submission" date="2020-09" db="EMBL/GenBank/DDBJ databases">
        <authorList>
            <person name="Sun Q."/>
            <person name="Zhou Y."/>
        </authorList>
    </citation>
    <scope>NUCLEOTIDE SEQUENCE</scope>
    <source>
        <strain evidence="2">CGMCC 1.15388</strain>
    </source>
</reference>
<dbReference type="AlphaFoldDB" id="A0A917AV75"/>
<protein>
    <submittedName>
        <fullName evidence="2">Uncharacterized protein</fullName>
    </submittedName>
</protein>
<organism evidence="2 3">
    <name type="scientific">Nesterenkonia cremea</name>
    <dbReference type="NCBI Taxonomy" id="1882340"/>
    <lineage>
        <taxon>Bacteria</taxon>
        <taxon>Bacillati</taxon>
        <taxon>Actinomycetota</taxon>
        <taxon>Actinomycetes</taxon>
        <taxon>Micrococcales</taxon>
        <taxon>Micrococcaceae</taxon>
        <taxon>Nesterenkonia</taxon>
    </lineage>
</organism>
<feature type="region of interest" description="Disordered" evidence="1">
    <location>
        <begin position="240"/>
        <end position="261"/>
    </location>
</feature>
<accession>A0A917AV75</accession>
<name>A0A917AV75_9MICC</name>
<feature type="compositionally biased region" description="Polar residues" evidence="1">
    <location>
        <begin position="125"/>
        <end position="134"/>
    </location>
</feature>
<proteinExistence type="predicted"/>
<feature type="region of interest" description="Disordered" evidence="1">
    <location>
        <begin position="110"/>
        <end position="134"/>
    </location>
</feature>
<dbReference type="EMBL" id="BMIS01000019">
    <property type="protein sequence ID" value="GGE78491.1"/>
    <property type="molecule type" value="Genomic_DNA"/>
</dbReference>